<evidence type="ECO:0000313" key="2">
    <source>
        <dbReference type="EMBL" id="KAK8899636.1"/>
    </source>
</evidence>
<evidence type="ECO:0000256" key="1">
    <source>
        <dbReference type="SAM" id="MobiDB-lite"/>
    </source>
</evidence>
<organism evidence="2 3">
    <name type="scientific">Tritrichomonas musculus</name>
    <dbReference type="NCBI Taxonomy" id="1915356"/>
    <lineage>
        <taxon>Eukaryota</taxon>
        <taxon>Metamonada</taxon>
        <taxon>Parabasalia</taxon>
        <taxon>Tritrichomonadida</taxon>
        <taxon>Tritrichomonadidae</taxon>
        <taxon>Tritrichomonas</taxon>
    </lineage>
</organism>
<proteinExistence type="predicted"/>
<accession>A0ABR2L8F9</accession>
<keyword evidence="3" id="KW-1185">Reference proteome</keyword>
<feature type="compositionally biased region" description="Polar residues" evidence="1">
    <location>
        <begin position="213"/>
        <end position="237"/>
    </location>
</feature>
<reference evidence="2 3" key="1">
    <citation type="submission" date="2024-04" db="EMBL/GenBank/DDBJ databases">
        <title>Tritrichomonas musculus Genome.</title>
        <authorList>
            <person name="Alves-Ferreira E."/>
            <person name="Grigg M."/>
            <person name="Lorenzi H."/>
            <person name="Galac M."/>
        </authorList>
    </citation>
    <scope>NUCLEOTIDE SEQUENCE [LARGE SCALE GENOMIC DNA]</scope>
    <source>
        <strain evidence="2 3">EAF2021</strain>
    </source>
</reference>
<dbReference type="Proteomes" id="UP001470230">
    <property type="component" value="Unassembled WGS sequence"/>
</dbReference>
<name>A0ABR2L8F9_9EUKA</name>
<gene>
    <name evidence="2" type="ORF">M9Y10_001953</name>
</gene>
<evidence type="ECO:0000313" key="3">
    <source>
        <dbReference type="Proteomes" id="UP001470230"/>
    </source>
</evidence>
<comment type="caution">
    <text evidence="2">The sequence shown here is derived from an EMBL/GenBank/DDBJ whole genome shotgun (WGS) entry which is preliminary data.</text>
</comment>
<protein>
    <submittedName>
        <fullName evidence="2">Uncharacterized protein</fullName>
    </submittedName>
</protein>
<sequence>MRAKKMRTFNPLSTQISFVINTVKGNHLGKQCLLVSVNGHLFVLSPRTIQKRFRFYDSGFNIFIEPKEDIRISIAVFTPSNNQGYMHCFVSYKMQAPTKAKSQSIELHSYGNTYIISLSLYVSPSFIYGPVPNVSNQNPSNTPIDFKEKETDFDFNPESKNTPLERKKKKIDFDSFSDRYSLSYSISPTTDSSSFINLDHDEEKFNDKPRNPSLLNQLTEYSQTDETSTVGGSSDSD</sequence>
<feature type="region of interest" description="Disordered" evidence="1">
    <location>
        <begin position="138"/>
        <end position="163"/>
    </location>
</feature>
<feature type="region of interest" description="Disordered" evidence="1">
    <location>
        <begin position="202"/>
        <end position="237"/>
    </location>
</feature>
<dbReference type="EMBL" id="JAPFFF010000001">
    <property type="protein sequence ID" value="KAK8899636.1"/>
    <property type="molecule type" value="Genomic_DNA"/>
</dbReference>